<dbReference type="NCBIfam" id="TIGR00676">
    <property type="entry name" value="fadh2"/>
    <property type="match status" value="1"/>
</dbReference>
<reference evidence="13 14" key="1">
    <citation type="submission" date="2018-05" db="EMBL/GenBank/DDBJ databases">
        <title>Leucothrix arctica sp. nov., isolated from Arctic seawater.</title>
        <authorList>
            <person name="Choi A."/>
            <person name="Baek K."/>
        </authorList>
    </citation>
    <scope>NUCLEOTIDE SEQUENCE [LARGE SCALE GENOMIC DNA]</scope>
    <source>
        <strain evidence="13 14">JCM 18388</strain>
    </source>
</reference>
<dbReference type="RefSeq" id="WP_109838291.1">
    <property type="nucleotide sequence ID" value="NZ_QGKM01000041.1"/>
</dbReference>
<comment type="pathway">
    <text evidence="2 12">One-carbon metabolism; tetrahydrofolate interconversion.</text>
</comment>
<comment type="catalytic activity">
    <reaction evidence="11">
        <text>(6S)-5-methyl-5,6,7,8-tetrahydrofolate + NAD(+) = (6R)-5,10-methylene-5,6,7,8-tetrahydrofolate + NADH + H(+)</text>
        <dbReference type="Rhea" id="RHEA:19821"/>
        <dbReference type="ChEBI" id="CHEBI:15378"/>
        <dbReference type="ChEBI" id="CHEBI:15636"/>
        <dbReference type="ChEBI" id="CHEBI:18608"/>
        <dbReference type="ChEBI" id="CHEBI:57540"/>
        <dbReference type="ChEBI" id="CHEBI:57945"/>
        <dbReference type="EC" id="1.5.1.54"/>
    </reaction>
    <physiologicalReaction direction="right-to-left" evidence="11">
        <dbReference type="Rhea" id="RHEA:19823"/>
    </physiologicalReaction>
</comment>
<dbReference type="InterPro" id="IPR003171">
    <property type="entry name" value="Mehydrof_redctse-like"/>
</dbReference>
<evidence type="ECO:0000256" key="11">
    <source>
        <dbReference type="ARBA" id="ARBA00048628"/>
    </source>
</evidence>
<dbReference type="Gene3D" id="3.20.20.220">
    <property type="match status" value="1"/>
</dbReference>
<evidence type="ECO:0000256" key="8">
    <source>
        <dbReference type="ARBA" id="ARBA00023027"/>
    </source>
</evidence>
<dbReference type="SUPFAM" id="SSF51730">
    <property type="entry name" value="FAD-linked oxidoreductase"/>
    <property type="match status" value="1"/>
</dbReference>
<protein>
    <recommendedName>
        <fullName evidence="12">Methylenetetrahydrofolate reductase</fullName>
        <ecNumber evidence="12">1.5.1.54</ecNumber>
    </recommendedName>
</protein>
<dbReference type="UniPathway" id="UPA00193"/>
<dbReference type="GO" id="GO:0005829">
    <property type="term" value="C:cytosol"/>
    <property type="evidence" value="ECO:0007669"/>
    <property type="project" value="InterPro"/>
</dbReference>
<gene>
    <name evidence="13" type="primary">metF</name>
    <name evidence="13" type="ORF">DKW60_14050</name>
</gene>
<dbReference type="EMBL" id="QGKM01000041">
    <property type="protein sequence ID" value="PWQ95819.1"/>
    <property type="molecule type" value="Genomic_DNA"/>
</dbReference>
<dbReference type="GO" id="GO:0071949">
    <property type="term" value="F:FAD binding"/>
    <property type="evidence" value="ECO:0007669"/>
    <property type="project" value="TreeGrafter"/>
</dbReference>
<dbReference type="OrthoDB" id="9812555at2"/>
<dbReference type="GO" id="GO:0009086">
    <property type="term" value="P:methionine biosynthetic process"/>
    <property type="evidence" value="ECO:0007669"/>
    <property type="project" value="UniProtKB-KW"/>
</dbReference>
<dbReference type="EC" id="1.5.1.54" evidence="12"/>
<dbReference type="InterPro" id="IPR004620">
    <property type="entry name" value="MTHF_reductase_bac"/>
</dbReference>
<sequence length="284" mass="31640">MAKHVSFEFFPAKTEKGKQNILSASKTLSSLKPEFFSVTFGAGGSDQQTTFDTVLGVQNTSGIATASHLTCVGSSRERIGSILDNYKANNINRLVALRGDLPMGMDDPGEFQYANELVSFIREHSGDYFHIEVAAYPEKHPQSIDHKEDLNNFVQKVKAGADSAITQYFYNPDGYSYFVDECMSAGLDIPIIPGIMPIGNFESLSRFSDACGAEIPRWLRIRLESYEHDPVSLTAFTNDYITEMCVKLIEQGAPGLHFYSMNKVEPNMQICKAVMAHFPDQFEQ</sequence>
<keyword evidence="7 12" id="KW-0560">Oxidoreductase</keyword>
<name>A0A317CBS3_9GAMM</name>
<evidence type="ECO:0000256" key="5">
    <source>
        <dbReference type="ARBA" id="ARBA00022630"/>
    </source>
</evidence>
<keyword evidence="6 12" id="KW-0274">FAD</keyword>
<dbReference type="AlphaFoldDB" id="A0A317CBS3"/>
<evidence type="ECO:0000256" key="7">
    <source>
        <dbReference type="ARBA" id="ARBA00023002"/>
    </source>
</evidence>
<evidence type="ECO:0000256" key="6">
    <source>
        <dbReference type="ARBA" id="ARBA00022827"/>
    </source>
</evidence>
<evidence type="ECO:0000256" key="1">
    <source>
        <dbReference type="ARBA" id="ARBA00001974"/>
    </source>
</evidence>
<comment type="similarity">
    <text evidence="3 12">Belongs to the methylenetetrahydrofolate reductase family.</text>
</comment>
<comment type="pathway">
    <text evidence="10">Amino-acid biosynthesis; L-methionine biosynthesis via de novo pathway.</text>
</comment>
<keyword evidence="8" id="KW-0520">NAD</keyword>
<organism evidence="13 14">
    <name type="scientific">Leucothrix pacifica</name>
    <dbReference type="NCBI Taxonomy" id="1247513"/>
    <lineage>
        <taxon>Bacteria</taxon>
        <taxon>Pseudomonadati</taxon>
        <taxon>Pseudomonadota</taxon>
        <taxon>Gammaproteobacteria</taxon>
        <taxon>Thiotrichales</taxon>
        <taxon>Thiotrichaceae</taxon>
        <taxon>Leucothrix</taxon>
    </lineage>
</organism>
<comment type="caution">
    <text evidence="13">The sequence shown here is derived from an EMBL/GenBank/DDBJ whole genome shotgun (WGS) entry which is preliminary data.</text>
</comment>
<evidence type="ECO:0000313" key="14">
    <source>
        <dbReference type="Proteomes" id="UP000245539"/>
    </source>
</evidence>
<proteinExistence type="inferred from homology"/>
<evidence type="ECO:0000256" key="10">
    <source>
        <dbReference type="ARBA" id="ARBA00034478"/>
    </source>
</evidence>
<evidence type="ECO:0000256" key="4">
    <source>
        <dbReference type="ARBA" id="ARBA00022605"/>
    </source>
</evidence>
<keyword evidence="5 12" id="KW-0285">Flavoprotein</keyword>
<evidence type="ECO:0000313" key="13">
    <source>
        <dbReference type="EMBL" id="PWQ95819.1"/>
    </source>
</evidence>
<keyword evidence="14" id="KW-1185">Reference proteome</keyword>
<accession>A0A317CBS3</accession>
<comment type="cofactor">
    <cofactor evidence="1 12">
        <name>FAD</name>
        <dbReference type="ChEBI" id="CHEBI:57692"/>
    </cofactor>
</comment>
<keyword evidence="9" id="KW-0486">Methionine biosynthesis</keyword>
<evidence type="ECO:0000256" key="3">
    <source>
        <dbReference type="ARBA" id="ARBA00006743"/>
    </source>
</evidence>
<evidence type="ECO:0000256" key="12">
    <source>
        <dbReference type="RuleBase" id="RU003862"/>
    </source>
</evidence>
<dbReference type="Pfam" id="PF02219">
    <property type="entry name" value="MTHFR"/>
    <property type="match status" value="1"/>
</dbReference>
<dbReference type="InterPro" id="IPR029041">
    <property type="entry name" value="FAD-linked_oxidoreductase-like"/>
</dbReference>
<dbReference type="GO" id="GO:0035999">
    <property type="term" value="P:tetrahydrofolate interconversion"/>
    <property type="evidence" value="ECO:0007669"/>
    <property type="project" value="UniProtKB-UniPathway"/>
</dbReference>
<keyword evidence="4" id="KW-0028">Amino-acid biosynthesis</keyword>
<dbReference type="PANTHER" id="PTHR45754">
    <property type="entry name" value="METHYLENETETRAHYDROFOLATE REDUCTASE"/>
    <property type="match status" value="1"/>
</dbReference>
<dbReference type="GO" id="GO:0106312">
    <property type="term" value="F:methylenetetrahydrofolate reductase (NADH) activity"/>
    <property type="evidence" value="ECO:0007669"/>
    <property type="project" value="UniProtKB-EC"/>
</dbReference>
<dbReference type="Proteomes" id="UP000245539">
    <property type="component" value="Unassembled WGS sequence"/>
</dbReference>
<dbReference type="PANTHER" id="PTHR45754:SF3">
    <property type="entry name" value="METHYLENETETRAHYDROFOLATE REDUCTASE (NADPH)"/>
    <property type="match status" value="1"/>
</dbReference>
<dbReference type="CDD" id="cd00537">
    <property type="entry name" value="MTHFR"/>
    <property type="match status" value="1"/>
</dbReference>
<evidence type="ECO:0000256" key="2">
    <source>
        <dbReference type="ARBA" id="ARBA00004777"/>
    </source>
</evidence>
<evidence type="ECO:0000256" key="9">
    <source>
        <dbReference type="ARBA" id="ARBA00023167"/>
    </source>
</evidence>